<feature type="non-terminal residue" evidence="1">
    <location>
        <position position="1"/>
    </location>
</feature>
<dbReference type="OrthoDB" id="6769507at2759"/>
<dbReference type="AlphaFoldDB" id="A0A8K0CP38"/>
<proteinExistence type="predicted"/>
<sequence>QTPQIDQQITDSKRRFKLPKIELKKFGGDLKGWLQFWSQFKNIPNSRAADLVNSFPPT</sequence>
<feature type="non-terminal residue" evidence="1">
    <location>
        <position position="58"/>
    </location>
</feature>
<evidence type="ECO:0000313" key="1">
    <source>
        <dbReference type="EMBL" id="KAF2888536.1"/>
    </source>
</evidence>
<protein>
    <submittedName>
        <fullName evidence="1">Uncharacterized protein</fullName>
    </submittedName>
</protein>
<dbReference type="Proteomes" id="UP000801492">
    <property type="component" value="Unassembled WGS sequence"/>
</dbReference>
<dbReference type="EMBL" id="VTPC01076255">
    <property type="protein sequence ID" value="KAF2888536.1"/>
    <property type="molecule type" value="Genomic_DNA"/>
</dbReference>
<evidence type="ECO:0000313" key="2">
    <source>
        <dbReference type="Proteomes" id="UP000801492"/>
    </source>
</evidence>
<name>A0A8K0CP38_IGNLU</name>
<comment type="caution">
    <text evidence="1">The sequence shown here is derived from an EMBL/GenBank/DDBJ whole genome shotgun (WGS) entry which is preliminary data.</text>
</comment>
<organism evidence="1 2">
    <name type="scientific">Ignelater luminosus</name>
    <name type="common">Cucubano</name>
    <name type="synonym">Pyrophorus luminosus</name>
    <dbReference type="NCBI Taxonomy" id="2038154"/>
    <lineage>
        <taxon>Eukaryota</taxon>
        <taxon>Metazoa</taxon>
        <taxon>Ecdysozoa</taxon>
        <taxon>Arthropoda</taxon>
        <taxon>Hexapoda</taxon>
        <taxon>Insecta</taxon>
        <taxon>Pterygota</taxon>
        <taxon>Neoptera</taxon>
        <taxon>Endopterygota</taxon>
        <taxon>Coleoptera</taxon>
        <taxon>Polyphaga</taxon>
        <taxon>Elateriformia</taxon>
        <taxon>Elateroidea</taxon>
        <taxon>Elateridae</taxon>
        <taxon>Agrypninae</taxon>
        <taxon>Pyrophorini</taxon>
        <taxon>Ignelater</taxon>
    </lineage>
</organism>
<accession>A0A8K0CP38</accession>
<gene>
    <name evidence="1" type="ORF">ILUMI_17637</name>
</gene>
<reference evidence="1" key="1">
    <citation type="submission" date="2019-08" db="EMBL/GenBank/DDBJ databases">
        <title>The genome of the North American firefly Photinus pyralis.</title>
        <authorList>
            <consortium name="Photinus pyralis genome working group"/>
            <person name="Fallon T.R."/>
            <person name="Sander Lower S.E."/>
            <person name="Weng J.-K."/>
        </authorList>
    </citation>
    <scope>NUCLEOTIDE SEQUENCE</scope>
    <source>
        <strain evidence="1">TRF0915ILg1</strain>
        <tissue evidence="1">Whole body</tissue>
    </source>
</reference>
<keyword evidence="2" id="KW-1185">Reference proteome</keyword>